<evidence type="ECO:0000259" key="5">
    <source>
        <dbReference type="PROSITE" id="PS51063"/>
    </source>
</evidence>
<dbReference type="PROSITE" id="PS50042">
    <property type="entry name" value="CNMP_BINDING_3"/>
    <property type="match status" value="1"/>
</dbReference>
<dbReference type="InterPro" id="IPR012318">
    <property type="entry name" value="HTH_CRP"/>
</dbReference>
<keyword evidence="1" id="KW-0805">Transcription regulation</keyword>
<dbReference type="InterPro" id="IPR018335">
    <property type="entry name" value="Tscrpt_reg_HTH_Crp-type_CS"/>
</dbReference>
<dbReference type="Pfam" id="PF00027">
    <property type="entry name" value="cNMP_binding"/>
    <property type="match status" value="1"/>
</dbReference>
<dbReference type="SMART" id="SM00419">
    <property type="entry name" value="HTH_CRP"/>
    <property type="match status" value="1"/>
</dbReference>
<dbReference type="PROSITE" id="PS00042">
    <property type="entry name" value="HTH_CRP_1"/>
    <property type="match status" value="1"/>
</dbReference>
<proteinExistence type="predicted"/>
<dbReference type="CDD" id="cd00038">
    <property type="entry name" value="CAP_ED"/>
    <property type="match status" value="1"/>
</dbReference>
<dbReference type="InterPro" id="IPR036388">
    <property type="entry name" value="WH-like_DNA-bd_sf"/>
</dbReference>
<dbReference type="InterPro" id="IPR018490">
    <property type="entry name" value="cNMP-bd_dom_sf"/>
</dbReference>
<dbReference type="SUPFAM" id="SSF51206">
    <property type="entry name" value="cAMP-binding domain-like"/>
    <property type="match status" value="1"/>
</dbReference>
<feature type="domain" description="Cyclic nucleotide-binding" evidence="4">
    <location>
        <begin position="37"/>
        <end position="133"/>
    </location>
</feature>
<dbReference type="EMBL" id="JAUSWJ010000001">
    <property type="protein sequence ID" value="MDQ0514895.1"/>
    <property type="molecule type" value="Genomic_DNA"/>
</dbReference>
<dbReference type="SMART" id="SM00100">
    <property type="entry name" value="cNMP"/>
    <property type="match status" value="1"/>
</dbReference>
<dbReference type="PROSITE" id="PS51063">
    <property type="entry name" value="HTH_CRP_2"/>
    <property type="match status" value="1"/>
</dbReference>
<dbReference type="PANTHER" id="PTHR24567">
    <property type="entry name" value="CRP FAMILY TRANSCRIPTIONAL REGULATORY PROTEIN"/>
    <property type="match status" value="1"/>
</dbReference>
<dbReference type="Gene3D" id="2.60.120.10">
    <property type="entry name" value="Jelly Rolls"/>
    <property type="match status" value="1"/>
</dbReference>
<dbReference type="InterPro" id="IPR036390">
    <property type="entry name" value="WH_DNA-bd_sf"/>
</dbReference>
<name>A0ABU0M1S5_9HYPH</name>
<keyword evidence="7" id="KW-1185">Reference proteome</keyword>
<dbReference type="PRINTS" id="PR00034">
    <property type="entry name" value="HTHCRP"/>
</dbReference>
<evidence type="ECO:0000256" key="3">
    <source>
        <dbReference type="ARBA" id="ARBA00023163"/>
    </source>
</evidence>
<accession>A0ABU0M1S5</accession>
<sequence>MYSEQMIAPARHEPRLPVTGAGEGLAGLFRRQPCERFEPGAAVFWEGDAAAHLFQIAEGVLRVYKIIGDGRRVITGFLYPGDLVGLSLRERYLYTAEAVTKVRIRRLARSRFDEEVNASPTLRPELFARLSDEMAAAQDQMVLLARKSAEERVASFLLVLARRLSGDAPVQPVVELPMTRLDMADYLGLTIETVSRIMTRLTGRGVIAACGRHAIVVRQLSKLEFLAGEGDDGDHDPIGVAYTRQAVWPN</sequence>
<dbReference type="Pfam" id="PF13545">
    <property type="entry name" value="HTH_Crp_2"/>
    <property type="match status" value="1"/>
</dbReference>
<dbReference type="Proteomes" id="UP001223743">
    <property type="component" value="Unassembled WGS sequence"/>
</dbReference>
<dbReference type="Gene3D" id="1.10.10.10">
    <property type="entry name" value="Winged helix-like DNA-binding domain superfamily/Winged helix DNA-binding domain"/>
    <property type="match status" value="1"/>
</dbReference>
<dbReference type="InterPro" id="IPR000595">
    <property type="entry name" value="cNMP-bd_dom"/>
</dbReference>
<dbReference type="CDD" id="cd00092">
    <property type="entry name" value="HTH_CRP"/>
    <property type="match status" value="1"/>
</dbReference>
<evidence type="ECO:0000313" key="7">
    <source>
        <dbReference type="Proteomes" id="UP001223743"/>
    </source>
</evidence>
<dbReference type="SUPFAM" id="SSF46785">
    <property type="entry name" value="Winged helix' DNA-binding domain"/>
    <property type="match status" value="1"/>
</dbReference>
<organism evidence="6 7">
    <name type="scientific">Kaistia geumhonensis</name>
    <dbReference type="NCBI Taxonomy" id="410839"/>
    <lineage>
        <taxon>Bacteria</taxon>
        <taxon>Pseudomonadati</taxon>
        <taxon>Pseudomonadota</taxon>
        <taxon>Alphaproteobacteria</taxon>
        <taxon>Hyphomicrobiales</taxon>
        <taxon>Kaistiaceae</taxon>
        <taxon>Kaistia</taxon>
    </lineage>
</organism>
<gene>
    <name evidence="6" type="ORF">QO015_000508</name>
</gene>
<evidence type="ECO:0000259" key="4">
    <source>
        <dbReference type="PROSITE" id="PS50042"/>
    </source>
</evidence>
<dbReference type="PANTHER" id="PTHR24567:SF75">
    <property type="entry name" value="FUMARATE AND NITRATE REDUCTION REGULATORY PROTEIN"/>
    <property type="match status" value="1"/>
</dbReference>
<evidence type="ECO:0000256" key="2">
    <source>
        <dbReference type="ARBA" id="ARBA00023125"/>
    </source>
</evidence>
<keyword evidence="3" id="KW-0804">Transcription</keyword>
<protein>
    <submittedName>
        <fullName evidence="6">CRP/FNR family transcriptional regulator</fullName>
    </submittedName>
</protein>
<keyword evidence="2" id="KW-0238">DNA-binding</keyword>
<feature type="domain" description="HTH crp-type" evidence="5">
    <location>
        <begin position="147"/>
        <end position="221"/>
    </location>
</feature>
<evidence type="ECO:0000256" key="1">
    <source>
        <dbReference type="ARBA" id="ARBA00023015"/>
    </source>
</evidence>
<comment type="caution">
    <text evidence="6">The sequence shown here is derived from an EMBL/GenBank/DDBJ whole genome shotgun (WGS) entry which is preliminary data.</text>
</comment>
<reference evidence="6 7" key="1">
    <citation type="submission" date="2023-07" db="EMBL/GenBank/DDBJ databases">
        <title>Genomic Encyclopedia of Type Strains, Phase IV (KMG-IV): sequencing the most valuable type-strain genomes for metagenomic binning, comparative biology and taxonomic classification.</title>
        <authorList>
            <person name="Goeker M."/>
        </authorList>
    </citation>
    <scope>NUCLEOTIDE SEQUENCE [LARGE SCALE GENOMIC DNA]</scope>
    <source>
        <strain evidence="6 7">B1-1</strain>
    </source>
</reference>
<dbReference type="RefSeq" id="WP_266281664.1">
    <property type="nucleotide sequence ID" value="NZ_JAPKNF010000001.1"/>
</dbReference>
<dbReference type="InterPro" id="IPR014710">
    <property type="entry name" value="RmlC-like_jellyroll"/>
</dbReference>
<evidence type="ECO:0000313" key="6">
    <source>
        <dbReference type="EMBL" id="MDQ0514895.1"/>
    </source>
</evidence>
<dbReference type="InterPro" id="IPR050397">
    <property type="entry name" value="Env_Response_Regulators"/>
</dbReference>